<evidence type="ECO:0000256" key="1">
    <source>
        <dbReference type="SAM" id="Phobius"/>
    </source>
</evidence>
<feature type="transmembrane region" description="Helical" evidence="1">
    <location>
        <begin position="74"/>
        <end position="93"/>
    </location>
</feature>
<evidence type="ECO:0000313" key="3">
    <source>
        <dbReference type="Proteomes" id="UP000043764"/>
    </source>
</evidence>
<dbReference type="AlphaFoldDB" id="A0A0H5D035"/>
<feature type="transmembrane region" description="Helical" evidence="1">
    <location>
        <begin position="136"/>
        <end position="157"/>
    </location>
</feature>
<keyword evidence="1" id="KW-0812">Transmembrane</keyword>
<name>A0A0H5D035_9RHOB</name>
<dbReference type="RefSeq" id="WP_008560433.1">
    <property type="nucleotide sequence ID" value="NZ_CAKZKN010000004.1"/>
</dbReference>
<accession>A0A0H5D035</accession>
<evidence type="ECO:0000313" key="2">
    <source>
        <dbReference type="EMBL" id="CRL10627.1"/>
    </source>
</evidence>
<dbReference type="EMBL" id="CVRL01000013">
    <property type="protein sequence ID" value="CRL10627.1"/>
    <property type="molecule type" value="Genomic_DNA"/>
</dbReference>
<dbReference type="OrthoDB" id="7629477at2"/>
<organism evidence="2 3">
    <name type="scientific">Phaeobacter italicus</name>
    <dbReference type="NCBI Taxonomy" id="481446"/>
    <lineage>
        <taxon>Bacteria</taxon>
        <taxon>Pseudomonadati</taxon>
        <taxon>Pseudomonadota</taxon>
        <taxon>Alphaproteobacteria</taxon>
        <taxon>Rhodobacterales</taxon>
        <taxon>Roseobacteraceae</taxon>
        <taxon>Phaeobacter</taxon>
    </lineage>
</organism>
<keyword evidence="3" id="KW-1185">Reference proteome</keyword>
<dbReference type="GeneID" id="78397485"/>
<keyword evidence="1" id="KW-1133">Transmembrane helix</keyword>
<keyword evidence="1" id="KW-0472">Membrane</keyword>
<feature type="transmembrane region" description="Helical" evidence="1">
    <location>
        <begin position="105"/>
        <end position="130"/>
    </location>
</feature>
<gene>
    <name evidence="2" type="ORF">NIT7321_01473</name>
</gene>
<sequence>MANTSPARIWVMRAAFPALSLLVIFLHLLPLSTLPSRWAPPDVMMALVMAWAVRRPDFVPTLSIAFTFLMADLLFQRPPGLIALLVVLGASFLKSQVHPHRETAFLGEWVSVGIVIVAITLSNRLILAVLSVEQPSLGLILIQMVATLAVYPLIVLISESLLGVQKLSPAEAEALGSR</sequence>
<dbReference type="Proteomes" id="UP000043764">
    <property type="component" value="Unassembled WGS sequence"/>
</dbReference>
<evidence type="ECO:0008006" key="4">
    <source>
        <dbReference type="Google" id="ProtNLM"/>
    </source>
</evidence>
<reference evidence="2 3" key="1">
    <citation type="submission" date="2015-05" db="EMBL/GenBank/DDBJ databases">
        <authorList>
            <person name="Rodrigo-Torres Lidia"/>
            <person name="Arahal R.David."/>
        </authorList>
    </citation>
    <scope>NUCLEOTIDE SEQUENCE [LARGE SCALE GENOMIC DNA]</scope>
    <source>
        <strain evidence="2 3">CECT 7321</strain>
    </source>
</reference>
<dbReference type="STRING" id="481446.NIT7645_00043"/>
<protein>
    <recommendedName>
        <fullName evidence="4">Rod shape-determining protein MreD</fullName>
    </recommendedName>
</protein>
<proteinExistence type="predicted"/>